<evidence type="ECO:0000313" key="1">
    <source>
        <dbReference type="EMBL" id="KLO03951.1"/>
    </source>
</evidence>
<evidence type="ECO:0000313" key="2">
    <source>
        <dbReference type="Proteomes" id="UP000053477"/>
    </source>
</evidence>
<reference evidence="1 2" key="1">
    <citation type="submission" date="2015-04" db="EMBL/GenBank/DDBJ databases">
        <title>Complete genome sequence of Schizopora paradoxa KUC8140, a cosmopolitan wood degrader in East Asia.</title>
        <authorList>
            <consortium name="DOE Joint Genome Institute"/>
            <person name="Min B."/>
            <person name="Park H."/>
            <person name="Jang Y."/>
            <person name="Kim J.-J."/>
            <person name="Kim K.H."/>
            <person name="Pangilinan J."/>
            <person name="Lipzen A."/>
            <person name="Riley R."/>
            <person name="Grigoriev I.V."/>
            <person name="Spatafora J.W."/>
            <person name="Choi I.-G."/>
        </authorList>
    </citation>
    <scope>NUCLEOTIDE SEQUENCE [LARGE SCALE GENOMIC DNA]</scope>
    <source>
        <strain evidence="1 2">KUC8140</strain>
    </source>
</reference>
<dbReference type="InParanoid" id="A0A0H2RGB2"/>
<organism evidence="1 2">
    <name type="scientific">Schizopora paradoxa</name>
    <dbReference type="NCBI Taxonomy" id="27342"/>
    <lineage>
        <taxon>Eukaryota</taxon>
        <taxon>Fungi</taxon>
        <taxon>Dikarya</taxon>
        <taxon>Basidiomycota</taxon>
        <taxon>Agaricomycotina</taxon>
        <taxon>Agaricomycetes</taxon>
        <taxon>Hymenochaetales</taxon>
        <taxon>Schizoporaceae</taxon>
        <taxon>Schizopora</taxon>
    </lineage>
</organism>
<dbReference type="EMBL" id="KQ086848">
    <property type="protein sequence ID" value="KLO03951.1"/>
    <property type="molecule type" value="Genomic_DNA"/>
</dbReference>
<name>A0A0H2RGB2_9AGAM</name>
<dbReference type="AlphaFoldDB" id="A0A0H2RGB2"/>
<accession>A0A0H2RGB2</accession>
<gene>
    <name evidence="1" type="ORF">SCHPADRAFT_897420</name>
</gene>
<proteinExistence type="predicted"/>
<keyword evidence="2" id="KW-1185">Reference proteome</keyword>
<sequence>MKILKEQGKWDTFEELVVPLRHEKTSLGTNGKILRGEAIERWIRANASSPNGNSSETLDALRFSQTTAGDLRSARRYYRRRRIESVFSVLEGKELYATIWVVTDSALSRTPSERGQPKCFSTLTATLSSFPQAFIRFTSFIHPVARLQQQRPRLCERAHTTRARCK</sequence>
<dbReference type="Proteomes" id="UP000053477">
    <property type="component" value="Unassembled WGS sequence"/>
</dbReference>
<protein>
    <submittedName>
        <fullName evidence="1">Uncharacterized protein</fullName>
    </submittedName>
</protein>